<dbReference type="EMBL" id="SSOC01000002">
    <property type="protein sequence ID" value="THF66065.1"/>
    <property type="molecule type" value="Genomic_DNA"/>
</dbReference>
<dbReference type="SMART" id="SM00062">
    <property type="entry name" value="PBPb"/>
    <property type="match status" value="1"/>
</dbReference>
<evidence type="ECO:0000313" key="6">
    <source>
        <dbReference type="Proteomes" id="UP000308430"/>
    </source>
</evidence>
<dbReference type="Pfam" id="PF00497">
    <property type="entry name" value="SBP_bac_3"/>
    <property type="match status" value="1"/>
</dbReference>
<accession>A0A4S4B1N9</accession>
<dbReference type="SUPFAM" id="SSF53850">
    <property type="entry name" value="Periplasmic binding protein-like II"/>
    <property type="match status" value="1"/>
</dbReference>
<dbReference type="AlphaFoldDB" id="A0A4S4B1N9"/>
<dbReference type="Proteomes" id="UP000308430">
    <property type="component" value="Unassembled WGS sequence"/>
</dbReference>
<reference evidence="5 6" key="1">
    <citation type="submission" date="2019-04" db="EMBL/GenBank/DDBJ databases">
        <title>Azoarcus nasutitermitis sp. nov. isolated from termite nest.</title>
        <authorList>
            <person name="Lin S.-Y."/>
            <person name="Hameed A."/>
            <person name="Hsu Y.-H."/>
            <person name="Young C.-C."/>
        </authorList>
    </citation>
    <scope>NUCLEOTIDE SEQUENCE [LARGE SCALE GENOMIC DNA]</scope>
    <source>
        <strain evidence="5 6">CC-YHH838</strain>
    </source>
</reference>
<feature type="domain" description="Solute-binding protein family 3/N-terminal" evidence="3">
    <location>
        <begin position="40"/>
        <end position="263"/>
    </location>
</feature>
<evidence type="ECO:0000259" key="3">
    <source>
        <dbReference type="SMART" id="SM00062"/>
    </source>
</evidence>
<dbReference type="RefSeq" id="WP_136347014.1">
    <property type="nucleotide sequence ID" value="NZ_SSOC01000002.1"/>
</dbReference>
<name>A0A4S4B1N9_9RHOO</name>
<organism evidence="5 6">
    <name type="scientific">Pseudothauera nasutitermitis</name>
    <dbReference type="NCBI Taxonomy" id="2565930"/>
    <lineage>
        <taxon>Bacteria</taxon>
        <taxon>Pseudomonadati</taxon>
        <taxon>Pseudomonadota</taxon>
        <taxon>Betaproteobacteria</taxon>
        <taxon>Rhodocyclales</taxon>
        <taxon>Zoogloeaceae</taxon>
        <taxon>Pseudothauera</taxon>
    </lineage>
</organism>
<feature type="signal peptide" evidence="2">
    <location>
        <begin position="1"/>
        <end position="19"/>
    </location>
</feature>
<dbReference type="InterPro" id="IPR001320">
    <property type="entry name" value="Iontro_rcpt_C"/>
</dbReference>
<evidence type="ECO:0000259" key="4">
    <source>
        <dbReference type="SMART" id="SM00079"/>
    </source>
</evidence>
<dbReference type="SMART" id="SM00079">
    <property type="entry name" value="PBPe"/>
    <property type="match status" value="1"/>
</dbReference>
<protein>
    <submittedName>
        <fullName evidence="5">Amino acid ABC transporter substrate-binding protein</fullName>
    </submittedName>
</protein>
<keyword evidence="1 2" id="KW-0732">Signal</keyword>
<dbReference type="PANTHER" id="PTHR35936:SF34">
    <property type="entry name" value="ABC TRANSPORTER EXTRACELLULAR-BINDING PROTEIN YCKB-RELATED"/>
    <property type="match status" value="1"/>
</dbReference>
<dbReference type="InterPro" id="IPR001638">
    <property type="entry name" value="Solute-binding_3/MltF_N"/>
</dbReference>
<dbReference type="PROSITE" id="PS51257">
    <property type="entry name" value="PROKAR_LIPOPROTEIN"/>
    <property type="match status" value="1"/>
</dbReference>
<feature type="domain" description="Ionotropic glutamate receptor C-terminal" evidence="4">
    <location>
        <begin position="38"/>
        <end position="262"/>
    </location>
</feature>
<gene>
    <name evidence="5" type="ORF">E6C76_04185</name>
</gene>
<evidence type="ECO:0000256" key="1">
    <source>
        <dbReference type="ARBA" id="ARBA00022729"/>
    </source>
</evidence>
<evidence type="ECO:0000256" key="2">
    <source>
        <dbReference type="SAM" id="SignalP"/>
    </source>
</evidence>
<dbReference type="Gene3D" id="3.40.190.10">
    <property type="entry name" value="Periplasmic binding protein-like II"/>
    <property type="match status" value="2"/>
</dbReference>
<dbReference type="CDD" id="cd00996">
    <property type="entry name" value="PBP2_AatB_like"/>
    <property type="match status" value="1"/>
</dbReference>
<comment type="caution">
    <text evidence="5">The sequence shown here is derived from an EMBL/GenBank/DDBJ whole genome shotgun (WGS) entry which is preliminary data.</text>
</comment>
<dbReference type="OrthoDB" id="7241844at2"/>
<dbReference type="GO" id="GO:0015276">
    <property type="term" value="F:ligand-gated monoatomic ion channel activity"/>
    <property type="evidence" value="ECO:0007669"/>
    <property type="project" value="InterPro"/>
</dbReference>
<sequence length="266" mass="28834">MKKSVALTLLSLTAGLLLSACGNNEQPATEAASQPAAARKVVVGLDDNFPPMGFRDEQNKLVGFDIDLAREAATRLGVDVEFRPIEWSAKEAELNSGRIDVLWNGLTITEERKQHIGFTSPYMENHQAIVVAANSPINTKADLAGKVVGVQEGSSAVQAVEKEAEITAALKELKKFGDNVTALMDLSAGRLDAVVLDEVVGRYYIAKRADEYRVLEDHFGAEEYGVGTAKENTELLAKLEEALNAMKQDGSAARISEQWFGKNIVK</sequence>
<dbReference type="GO" id="GO:0016020">
    <property type="term" value="C:membrane"/>
    <property type="evidence" value="ECO:0007669"/>
    <property type="project" value="InterPro"/>
</dbReference>
<evidence type="ECO:0000313" key="5">
    <source>
        <dbReference type="EMBL" id="THF66065.1"/>
    </source>
</evidence>
<feature type="chain" id="PRO_5020394585" evidence="2">
    <location>
        <begin position="20"/>
        <end position="266"/>
    </location>
</feature>
<keyword evidence="6" id="KW-1185">Reference proteome</keyword>
<proteinExistence type="predicted"/>
<dbReference type="PANTHER" id="PTHR35936">
    <property type="entry name" value="MEMBRANE-BOUND LYTIC MUREIN TRANSGLYCOSYLASE F"/>
    <property type="match status" value="1"/>
</dbReference>